<dbReference type="EMBL" id="GL883162">
    <property type="protein sequence ID" value="EGF99184.1"/>
    <property type="molecule type" value="Genomic_DNA"/>
</dbReference>
<protein>
    <submittedName>
        <fullName evidence="1">Uncharacterized protein</fullName>
    </submittedName>
</protein>
<dbReference type="PANTHER" id="PTHR31912">
    <property type="entry name" value="IP13529P"/>
    <property type="match status" value="1"/>
</dbReference>
<dbReference type="PANTHER" id="PTHR31912:SF34">
    <property type="entry name" value="NOTOCHORD-RELATED PROTEIN"/>
    <property type="match status" value="1"/>
</dbReference>
<proteinExistence type="predicted"/>
<dbReference type="GeneID" id="18924811"/>
<dbReference type="VEuPathDB" id="FungiDB:MELLADRAFT_112859"/>
<keyword evidence="2" id="KW-1185">Reference proteome</keyword>
<dbReference type="HOGENOM" id="CLU_601404_0_0_1"/>
<evidence type="ECO:0000313" key="2">
    <source>
        <dbReference type="Proteomes" id="UP000001072"/>
    </source>
</evidence>
<dbReference type="Proteomes" id="UP000001072">
    <property type="component" value="Unassembled WGS sequence"/>
</dbReference>
<dbReference type="InParanoid" id="F4S7X4"/>
<reference evidence="2" key="1">
    <citation type="journal article" date="2011" name="Proc. Natl. Acad. Sci. U.S.A.">
        <title>Obligate biotrophy features unraveled by the genomic analysis of rust fungi.</title>
        <authorList>
            <person name="Duplessis S."/>
            <person name="Cuomo C.A."/>
            <person name="Lin Y.-C."/>
            <person name="Aerts A."/>
            <person name="Tisserant E."/>
            <person name="Veneault-Fourrey C."/>
            <person name="Joly D.L."/>
            <person name="Hacquard S."/>
            <person name="Amselem J."/>
            <person name="Cantarel B.L."/>
            <person name="Chiu R."/>
            <person name="Coutinho P.M."/>
            <person name="Feau N."/>
            <person name="Field M."/>
            <person name="Frey P."/>
            <person name="Gelhaye E."/>
            <person name="Goldberg J."/>
            <person name="Grabherr M.G."/>
            <person name="Kodira C.D."/>
            <person name="Kohler A."/>
            <person name="Kuees U."/>
            <person name="Lindquist E.A."/>
            <person name="Lucas S.M."/>
            <person name="Mago R."/>
            <person name="Mauceli E."/>
            <person name="Morin E."/>
            <person name="Murat C."/>
            <person name="Pangilinan J.L."/>
            <person name="Park R."/>
            <person name="Pearson M."/>
            <person name="Quesneville H."/>
            <person name="Rouhier N."/>
            <person name="Sakthikumar S."/>
            <person name="Salamov A.A."/>
            <person name="Schmutz J."/>
            <person name="Selles B."/>
            <person name="Shapiro H."/>
            <person name="Tanguay P."/>
            <person name="Tuskan G.A."/>
            <person name="Henrissat B."/>
            <person name="Van de Peer Y."/>
            <person name="Rouze P."/>
            <person name="Ellis J.G."/>
            <person name="Dodds P.N."/>
            <person name="Schein J.E."/>
            <person name="Zhong S."/>
            <person name="Hamelin R.C."/>
            <person name="Grigoriev I.V."/>
            <person name="Szabo L.J."/>
            <person name="Martin F."/>
        </authorList>
    </citation>
    <scope>NUCLEOTIDE SEQUENCE [LARGE SCALE GENOMIC DNA]</scope>
    <source>
        <strain evidence="2">98AG31 / pathotype 3-4-7</strain>
    </source>
</reference>
<evidence type="ECO:0000313" key="1">
    <source>
        <dbReference type="EMBL" id="EGF99184.1"/>
    </source>
</evidence>
<name>F4S7X4_MELLP</name>
<dbReference type="AlphaFoldDB" id="F4S7X4"/>
<accession>F4S7X4</accession>
<dbReference type="OrthoDB" id="3264327at2759"/>
<dbReference type="RefSeq" id="XP_007417528.1">
    <property type="nucleotide sequence ID" value="XM_007417466.1"/>
</dbReference>
<dbReference type="KEGG" id="mlr:MELLADRAFT_112859"/>
<gene>
    <name evidence="1" type="ORF">MELLADRAFT_112859</name>
</gene>
<sequence>MCYGTPHNQLSRTQYETVRSAVSLAGVKLPNYKTLKALLNRIKKKLGLKLVSTMSPLNNACYSLPLKDLLRLDLAKPHVAQNLTFYPEVSTDGVVKEFCHSDKWLNGWQTAGRMEIQQEEKVGLSEVGVVEISNFRNSFENIILPGGHHLKDLYGNVLYRINNQGEMVNGRLRNWSETKRLTEQIWKDSAKPNMASKVDALQKSYGLKDTMMQPFIENMRKVQRQRDINETKRVAMECEKTLGDRIFNPFLKLDGLQPNQKFTTAQEFLSLNERQLEVIHSCGLKNGQQVRAGDFVGVMTPYMNPSQWIGRIRAIWSPKIGTQQQSSPILSLDFRSISTDCHVFYGMCALKIHPHSVYVYFDEVRCSMNVQHNCYDSHCQTEKPRNPSFFPIHKTGTPLETHTHKDTDLYIINSGALYNGQAHREWAHIHCQPVTPEMWTHAIHVGLQQWEDNPK</sequence>
<organism evidence="2">
    <name type="scientific">Melampsora larici-populina (strain 98AG31 / pathotype 3-4-7)</name>
    <name type="common">Poplar leaf rust fungus</name>
    <dbReference type="NCBI Taxonomy" id="747676"/>
    <lineage>
        <taxon>Eukaryota</taxon>
        <taxon>Fungi</taxon>
        <taxon>Dikarya</taxon>
        <taxon>Basidiomycota</taxon>
        <taxon>Pucciniomycotina</taxon>
        <taxon>Pucciniomycetes</taxon>
        <taxon>Pucciniales</taxon>
        <taxon>Melampsoraceae</taxon>
        <taxon>Melampsora</taxon>
    </lineage>
</organism>